<accession>A0A2M9C810</accession>
<reference evidence="2 3" key="1">
    <citation type="submission" date="2017-11" db="EMBL/GenBank/DDBJ databases">
        <title>Genomic Encyclopedia of Archaeal and Bacterial Type Strains, Phase II (KMG-II): From Individual Species to Whole Genera.</title>
        <authorList>
            <person name="Goeker M."/>
        </authorList>
    </citation>
    <scope>NUCLEOTIDE SEQUENCE [LARGE SCALE GENOMIC DNA]</scope>
    <source>
        <strain evidence="2 3">DSM 27617</strain>
    </source>
</reference>
<keyword evidence="1" id="KW-0812">Transmembrane</keyword>
<evidence type="ECO:0000313" key="3">
    <source>
        <dbReference type="Proteomes" id="UP000228740"/>
    </source>
</evidence>
<evidence type="ECO:0000313" key="2">
    <source>
        <dbReference type="EMBL" id="PJJ66977.1"/>
    </source>
</evidence>
<comment type="caution">
    <text evidence="2">The sequence shown here is derived from an EMBL/GenBank/DDBJ whole genome shotgun (WGS) entry which is preliminary data.</text>
</comment>
<dbReference type="Proteomes" id="UP000228740">
    <property type="component" value="Unassembled WGS sequence"/>
</dbReference>
<proteinExistence type="predicted"/>
<feature type="transmembrane region" description="Helical" evidence="1">
    <location>
        <begin position="29"/>
        <end position="50"/>
    </location>
</feature>
<feature type="transmembrane region" description="Helical" evidence="1">
    <location>
        <begin position="87"/>
        <end position="111"/>
    </location>
</feature>
<feature type="transmembrane region" description="Helical" evidence="1">
    <location>
        <begin position="6"/>
        <end position="22"/>
    </location>
</feature>
<feature type="transmembrane region" description="Helical" evidence="1">
    <location>
        <begin position="62"/>
        <end position="80"/>
    </location>
</feature>
<keyword evidence="1" id="KW-1133">Transmembrane helix</keyword>
<evidence type="ECO:0000256" key="1">
    <source>
        <dbReference type="SAM" id="Phobius"/>
    </source>
</evidence>
<keyword evidence="3" id="KW-1185">Reference proteome</keyword>
<organism evidence="2 3">
    <name type="scientific">Chryseobacterium geocarposphaerae</name>
    <dbReference type="NCBI Taxonomy" id="1416776"/>
    <lineage>
        <taxon>Bacteria</taxon>
        <taxon>Pseudomonadati</taxon>
        <taxon>Bacteroidota</taxon>
        <taxon>Flavobacteriia</taxon>
        <taxon>Flavobacteriales</taxon>
        <taxon>Weeksellaceae</taxon>
        <taxon>Chryseobacterium group</taxon>
        <taxon>Chryseobacterium</taxon>
    </lineage>
</organism>
<protein>
    <submittedName>
        <fullName evidence="2">Uncharacterized protein</fullName>
    </submittedName>
</protein>
<dbReference type="EMBL" id="PGFD01000001">
    <property type="protein sequence ID" value="PJJ66977.1"/>
    <property type="molecule type" value="Genomic_DNA"/>
</dbReference>
<keyword evidence="1" id="KW-0472">Membrane</keyword>
<gene>
    <name evidence="2" type="ORF">CLV73_0972</name>
</gene>
<sequence>MLAGLIFFLMMFAFANLFYFVFSKASNILERFAACFVGALGIAFIVSLATDFDMLKINLIKFSGYYLLLYLVHLFIIEVIKLNKYSIYVISFSAMAFFVTIFYDTVIQSFIQYF</sequence>
<name>A0A2M9C810_9FLAO</name>
<dbReference type="AlphaFoldDB" id="A0A2M9C810"/>